<evidence type="ECO:0000313" key="9">
    <source>
        <dbReference type="EMBL" id="NFV80278.1"/>
    </source>
</evidence>
<dbReference type="EMBL" id="JAAIYP010000035">
    <property type="protein sequence ID" value="NFV80278.1"/>
    <property type="molecule type" value="Genomic_DNA"/>
</dbReference>
<feature type="binding site" evidence="7">
    <location>
        <position position="45"/>
    </location>
    <ligand>
        <name>FMN</name>
        <dbReference type="ChEBI" id="CHEBI:58210"/>
    </ligand>
</feature>
<feature type="domain" description="Flavoprotein" evidence="8">
    <location>
        <begin position="12"/>
        <end position="180"/>
    </location>
</feature>
<evidence type="ECO:0000256" key="3">
    <source>
        <dbReference type="ARBA" id="ARBA00022643"/>
    </source>
</evidence>
<keyword evidence="1 7" id="KW-0637">Prenyltransferase</keyword>
<gene>
    <name evidence="7" type="primary">ubiX</name>
    <name evidence="9" type="ORF">G4223_09155</name>
</gene>
<feature type="binding site" evidence="7">
    <location>
        <position position="161"/>
    </location>
    <ligand>
        <name>dimethylallyl phosphate</name>
        <dbReference type="ChEBI" id="CHEBI:88052"/>
    </ligand>
</feature>
<dbReference type="HAMAP" id="MF_01984">
    <property type="entry name" value="ubiX_pad"/>
    <property type="match status" value="1"/>
</dbReference>
<feature type="binding site" evidence="7">
    <location>
        <position position="131"/>
    </location>
    <ligand>
        <name>FMN</name>
        <dbReference type="ChEBI" id="CHEBI:58210"/>
    </ligand>
</feature>
<evidence type="ECO:0000313" key="10">
    <source>
        <dbReference type="Proteomes" id="UP000480684"/>
    </source>
</evidence>
<evidence type="ECO:0000256" key="6">
    <source>
        <dbReference type="ARBA" id="ARBA00060793"/>
    </source>
</evidence>
<dbReference type="PANTHER" id="PTHR43374">
    <property type="entry name" value="FLAVIN PRENYLTRANSFERASE"/>
    <property type="match status" value="1"/>
</dbReference>
<dbReference type="RefSeq" id="WP_163678186.1">
    <property type="nucleotide sequence ID" value="NZ_JAAIYP010000035.1"/>
</dbReference>
<keyword evidence="10" id="KW-1185">Reference proteome</keyword>
<reference evidence="9 10" key="1">
    <citation type="submission" date="2020-02" db="EMBL/GenBank/DDBJ databases">
        <authorList>
            <person name="Dziuba M."/>
            <person name="Kuznetsov B."/>
            <person name="Mardanov A."/>
            <person name="Ravin N."/>
            <person name="Grouzdev D."/>
        </authorList>
    </citation>
    <scope>NUCLEOTIDE SEQUENCE [LARGE SCALE GENOMIC DNA]</scope>
    <source>
        <strain evidence="9 10">SpK</strain>
    </source>
</reference>
<comment type="similarity">
    <text evidence="6 7">Belongs to the UbiX/PAD1 family.</text>
</comment>
<dbReference type="NCBIfam" id="TIGR00421">
    <property type="entry name" value="ubiX_pad"/>
    <property type="match status" value="1"/>
</dbReference>
<evidence type="ECO:0000256" key="4">
    <source>
        <dbReference type="ARBA" id="ARBA00022679"/>
    </source>
</evidence>
<sequence length="194" mass="20950">MTNDGTTTPPRRLVVGISGASGVVYGIRALQALRPLGIETHLVMSKAAEVTLAHESHMKLAEVRALASVWHKTEDIGAAPASGSFRTLGMIVAPCSVRSMSEIASGVTTSLLTRAADVCLKERRRLVLMVRETPLHTGHLRTMLQLSEMGAVVAPPVPAFYARPDSLEAMIDHSVGRMLDLFGIETDLVRRWGE</sequence>
<accession>A0A7C9QTH5</accession>
<feature type="binding site" evidence="7">
    <location>
        <begin position="96"/>
        <end position="99"/>
    </location>
    <ligand>
        <name>FMN</name>
        <dbReference type="ChEBI" id="CHEBI:58210"/>
    </ligand>
</feature>
<dbReference type="SUPFAM" id="SSF52507">
    <property type="entry name" value="Homo-oligomeric flavin-containing Cys decarboxylases, HFCD"/>
    <property type="match status" value="1"/>
</dbReference>
<feature type="binding site" evidence="7">
    <location>
        <position position="177"/>
    </location>
    <ligand>
        <name>dimethylallyl phosphate</name>
        <dbReference type="ChEBI" id="CHEBI:88052"/>
    </ligand>
</feature>
<dbReference type="GO" id="GO:0106141">
    <property type="term" value="F:flavin prenyltransferase activity"/>
    <property type="evidence" value="ECO:0007669"/>
    <property type="project" value="UniProtKB-EC"/>
</dbReference>
<dbReference type="Gene3D" id="3.40.50.1950">
    <property type="entry name" value="Flavin prenyltransferase-like"/>
    <property type="match status" value="1"/>
</dbReference>
<dbReference type="EC" id="2.5.1.129" evidence="7"/>
<dbReference type="InterPro" id="IPR036551">
    <property type="entry name" value="Flavin_trans-like"/>
</dbReference>
<evidence type="ECO:0000256" key="7">
    <source>
        <dbReference type="HAMAP-Rule" id="MF_01984"/>
    </source>
</evidence>
<dbReference type="GO" id="GO:0016831">
    <property type="term" value="F:carboxy-lyase activity"/>
    <property type="evidence" value="ECO:0007669"/>
    <property type="project" value="TreeGrafter"/>
</dbReference>
<feature type="binding site" evidence="7">
    <location>
        <begin position="19"/>
        <end position="21"/>
    </location>
    <ligand>
        <name>FMN</name>
        <dbReference type="ChEBI" id="CHEBI:58210"/>
    </ligand>
</feature>
<organism evidence="9 10">
    <name type="scientific">Magnetospirillum aberrantis SpK</name>
    <dbReference type="NCBI Taxonomy" id="908842"/>
    <lineage>
        <taxon>Bacteria</taxon>
        <taxon>Pseudomonadati</taxon>
        <taxon>Pseudomonadota</taxon>
        <taxon>Alphaproteobacteria</taxon>
        <taxon>Rhodospirillales</taxon>
        <taxon>Rhodospirillaceae</taxon>
        <taxon>Magnetospirillum</taxon>
    </lineage>
</organism>
<keyword evidence="4 7" id="KW-0808">Transferase</keyword>
<comment type="caution">
    <text evidence="7">Lacks conserved residue(s) required for the propagation of feature annotation.</text>
</comment>
<comment type="caution">
    <text evidence="9">The sequence shown here is derived from an EMBL/GenBank/DDBJ whole genome shotgun (WGS) entry which is preliminary data.</text>
</comment>
<evidence type="ECO:0000259" key="8">
    <source>
        <dbReference type="Pfam" id="PF02441"/>
    </source>
</evidence>
<dbReference type="Pfam" id="PF02441">
    <property type="entry name" value="Flavoprotein"/>
    <property type="match status" value="1"/>
</dbReference>
<evidence type="ECO:0000256" key="1">
    <source>
        <dbReference type="ARBA" id="ARBA00022602"/>
    </source>
</evidence>
<evidence type="ECO:0000256" key="2">
    <source>
        <dbReference type="ARBA" id="ARBA00022630"/>
    </source>
</evidence>
<protein>
    <recommendedName>
        <fullName evidence="7">Flavin prenyltransferase UbiX</fullName>
        <ecNumber evidence="7">2.5.1.129</ecNumber>
    </recommendedName>
</protein>
<evidence type="ECO:0000256" key="5">
    <source>
        <dbReference type="ARBA" id="ARBA00050612"/>
    </source>
</evidence>
<dbReference type="AlphaFoldDB" id="A0A7C9QTH5"/>
<comment type="catalytic activity">
    <reaction evidence="5 7">
        <text>dimethylallyl phosphate + FMNH2 = prenylated FMNH2 + phosphate</text>
        <dbReference type="Rhea" id="RHEA:37743"/>
        <dbReference type="ChEBI" id="CHEBI:43474"/>
        <dbReference type="ChEBI" id="CHEBI:57618"/>
        <dbReference type="ChEBI" id="CHEBI:87467"/>
        <dbReference type="ChEBI" id="CHEBI:88052"/>
        <dbReference type="EC" id="2.5.1.129"/>
    </reaction>
</comment>
<name>A0A7C9QTH5_9PROT</name>
<dbReference type="InterPro" id="IPR003382">
    <property type="entry name" value="Flavoprotein"/>
</dbReference>
<keyword evidence="2 7" id="KW-0285">Flavoprotein</keyword>
<dbReference type="InterPro" id="IPR004507">
    <property type="entry name" value="UbiX-like"/>
</dbReference>
<keyword evidence="3 7" id="KW-0288">FMN</keyword>
<comment type="function">
    <text evidence="7">Flavin prenyltransferase that catalyzes the synthesis of the prenylated FMN cofactor (prenyl-FMN) for 4-hydroxy-3-polyprenylbenzoic acid decarboxylase UbiD. The prenyltransferase is metal-independent and links a dimethylallyl moiety from dimethylallyl monophosphate (DMAP) to the flavin N5 and C6 atoms of FMN.</text>
</comment>
<dbReference type="PANTHER" id="PTHR43374:SF1">
    <property type="entry name" value="FLAVIN PRENYLTRANSFERASE PAD1, MITOCHONDRIAL"/>
    <property type="match status" value="1"/>
</dbReference>
<dbReference type="Proteomes" id="UP000480684">
    <property type="component" value="Unassembled WGS sequence"/>
</dbReference>
<dbReference type="NCBIfam" id="NF004685">
    <property type="entry name" value="PRK06029.1"/>
    <property type="match status" value="1"/>
</dbReference>
<proteinExistence type="inferred from homology"/>
<dbReference type="FunFam" id="3.40.50.1950:FF:000001">
    <property type="entry name" value="Flavin prenyltransferase UbiX"/>
    <property type="match status" value="1"/>
</dbReference>